<name>A0A1M6K4Y9_9CLOT</name>
<dbReference type="InterPro" id="IPR004482">
    <property type="entry name" value="Mg_chelat-rel"/>
</dbReference>
<keyword evidence="3" id="KW-1185">Reference proteome</keyword>
<dbReference type="InterPro" id="IPR045006">
    <property type="entry name" value="CHLI-like"/>
</dbReference>
<dbReference type="AlphaFoldDB" id="A0A1M6K4Y9"/>
<accession>A0A1M6K4Y9</accession>
<dbReference type="EMBL" id="FQZB01000009">
    <property type="protein sequence ID" value="SHJ54013.1"/>
    <property type="molecule type" value="Genomic_DNA"/>
</dbReference>
<organism evidence="2 3">
    <name type="scientific">Clostridium cavendishii DSM 21758</name>
    <dbReference type="NCBI Taxonomy" id="1121302"/>
    <lineage>
        <taxon>Bacteria</taxon>
        <taxon>Bacillati</taxon>
        <taxon>Bacillota</taxon>
        <taxon>Clostridia</taxon>
        <taxon>Eubacteriales</taxon>
        <taxon>Clostridiaceae</taxon>
        <taxon>Clostridium</taxon>
    </lineage>
</organism>
<dbReference type="SUPFAM" id="SSF52540">
    <property type="entry name" value="P-loop containing nucleoside triphosphate hydrolases"/>
    <property type="match status" value="1"/>
</dbReference>
<dbReference type="PANTHER" id="PTHR32039:SF7">
    <property type="entry name" value="COMPETENCE PROTEIN COMM"/>
    <property type="match status" value="1"/>
</dbReference>
<proteinExistence type="predicted"/>
<sequence length="356" mass="39321">MTISLKSATFNGIDGHIIEVEIDITPGMPSFTIVGLPDISIKEAKERVRSAIINSEFKFPLGRITVNLAPANIKKVGSLLDLPIAIGILIVSEQILLKSNKEYMFIGELSLNGEIRRINGALTSVLAGIDENIKEFIIPEENVVECSSIKNVNIFSFSNLDQVVKYLTYEDLKPINSSYAYEEITESSIEDFKDVAGHETTKRALAIAAAGYHNVILQGPPGSGKTMLAKRINSIMPPLTFEEALEVTKIYSVSGLLKKNEGLITNRPFRNPHHNSTPISIVGGGRDLKPGEITLAHNGVLFLDELLEFDKKILDLLREPLENKEINITRNSGFITLPSNFLFIASYNPCRLRCQV</sequence>
<protein>
    <submittedName>
        <fullName evidence="2">Mg chelatase-related protein</fullName>
    </submittedName>
</protein>
<evidence type="ECO:0000259" key="1">
    <source>
        <dbReference type="Pfam" id="PF01078"/>
    </source>
</evidence>
<dbReference type="Proteomes" id="UP000184310">
    <property type="component" value="Unassembled WGS sequence"/>
</dbReference>
<feature type="domain" description="Magnesium chelatase ChlI-like catalytic" evidence="1">
    <location>
        <begin position="191"/>
        <end position="351"/>
    </location>
</feature>
<dbReference type="SUPFAM" id="SSF54211">
    <property type="entry name" value="Ribosomal protein S5 domain 2-like"/>
    <property type="match status" value="1"/>
</dbReference>
<dbReference type="InterPro" id="IPR027417">
    <property type="entry name" value="P-loop_NTPase"/>
</dbReference>
<evidence type="ECO:0000313" key="3">
    <source>
        <dbReference type="Proteomes" id="UP000184310"/>
    </source>
</evidence>
<dbReference type="RefSeq" id="WP_072986887.1">
    <property type="nucleotide sequence ID" value="NZ_FQZB01000009.1"/>
</dbReference>
<dbReference type="GO" id="GO:0005524">
    <property type="term" value="F:ATP binding"/>
    <property type="evidence" value="ECO:0007669"/>
    <property type="project" value="InterPro"/>
</dbReference>
<dbReference type="Gene3D" id="3.40.50.300">
    <property type="entry name" value="P-loop containing nucleotide triphosphate hydrolases"/>
    <property type="match status" value="1"/>
</dbReference>
<dbReference type="Pfam" id="PF13541">
    <property type="entry name" value="ChlI"/>
    <property type="match status" value="1"/>
</dbReference>
<dbReference type="InterPro" id="IPR000523">
    <property type="entry name" value="Mg_chelatse_chII-like_cat_dom"/>
</dbReference>
<dbReference type="InterPro" id="IPR014721">
    <property type="entry name" value="Ribsml_uS5_D2-typ_fold_subgr"/>
</dbReference>
<dbReference type="Pfam" id="PF01078">
    <property type="entry name" value="Mg_chelatase"/>
    <property type="match status" value="1"/>
</dbReference>
<gene>
    <name evidence="2" type="ORF">SAMN02745163_02098</name>
</gene>
<dbReference type="InterPro" id="IPR020568">
    <property type="entry name" value="Ribosomal_Su5_D2-typ_SF"/>
</dbReference>
<dbReference type="Gene3D" id="3.30.230.10">
    <property type="match status" value="1"/>
</dbReference>
<dbReference type="NCBIfam" id="TIGR00368">
    <property type="entry name" value="YifB family Mg chelatase-like AAA ATPase"/>
    <property type="match status" value="1"/>
</dbReference>
<dbReference type="OrthoDB" id="9813147at2"/>
<dbReference type="PANTHER" id="PTHR32039">
    <property type="entry name" value="MAGNESIUM-CHELATASE SUBUNIT CHLI"/>
    <property type="match status" value="1"/>
</dbReference>
<dbReference type="STRING" id="1121302.SAMN02745163_02098"/>
<reference evidence="2 3" key="1">
    <citation type="submission" date="2016-11" db="EMBL/GenBank/DDBJ databases">
        <authorList>
            <person name="Jaros S."/>
            <person name="Januszkiewicz K."/>
            <person name="Wedrychowicz H."/>
        </authorList>
    </citation>
    <scope>NUCLEOTIDE SEQUENCE [LARGE SCALE GENOMIC DNA]</scope>
    <source>
        <strain evidence="2 3">DSM 21758</strain>
    </source>
</reference>
<evidence type="ECO:0000313" key="2">
    <source>
        <dbReference type="EMBL" id="SHJ54013.1"/>
    </source>
</evidence>